<reference evidence="1 2" key="1">
    <citation type="journal article" date="2006" name="Science">
        <title>The genome of black cottonwood, Populus trichocarpa (Torr. &amp; Gray).</title>
        <authorList>
            <person name="Tuskan G.A."/>
            <person name="Difazio S."/>
            <person name="Jansson S."/>
            <person name="Bohlmann J."/>
            <person name="Grigoriev I."/>
            <person name="Hellsten U."/>
            <person name="Putnam N."/>
            <person name="Ralph S."/>
            <person name="Rombauts S."/>
            <person name="Salamov A."/>
            <person name="Schein J."/>
            <person name="Sterck L."/>
            <person name="Aerts A."/>
            <person name="Bhalerao R.R."/>
            <person name="Bhalerao R.P."/>
            <person name="Blaudez D."/>
            <person name="Boerjan W."/>
            <person name="Brun A."/>
            <person name="Brunner A."/>
            <person name="Busov V."/>
            <person name="Campbell M."/>
            <person name="Carlson J."/>
            <person name="Chalot M."/>
            <person name="Chapman J."/>
            <person name="Chen G.L."/>
            <person name="Cooper D."/>
            <person name="Coutinho P.M."/>
            <person name="Couturier J."/>
            <person name="Covert S."/>
            <person name="Cronk Q."/>
            <person name="Cunningham R."/>
            <person name="Davis J."/>
            <person name="Degroeve S."/>
            <person name="Dejardin A."/>
            <person name="Depamphilis C."/>
            <person name="Detter J."/>
            <person name="Dirks B."/>
            <person name="Dubchak I."/>
            <person name="Duplessis S."/>
            <person name="Ehlting J."/>
            <person name="Ellis B."/>
            <person name="Gendler K."/>
            <person name="Goodstein D."/>
            <person name="Gribskov M."/>
            <person name="Grimwood J."/>
            <person name="Groover A."/>
            <person name="Gunter L."/>
            <person name="Hamberger B."/>
            <person name="Heinze B."/>
            <person name="Helariutta Y."/>
            <person name="Henrissat B."/>
            <person name="Holligan D."/>
            <person name="Holt R."/>
            <person name="Huang W."/>
            <person name="Islam-Faridi N."/>
            <person name="Jones S."/>
            <person name="Jones-Rhoades M."/>
            <person name="Jorgensen R."/>
            <person name="Joshi C."/>
            <person name="Kangasjarvi J."/>
            <person name="Karlsson J."/>
            <person name="Kelleher C."/>
            <person name="Kirkpatrick R."/>
            <person name="Kirst M."/>
            <person name="Kohler A."/>
            <person name="Kalluri U."/>
            <person name="Larimer F."/>
            <person name="Leebens-Mack J."/>
            <person name="Leple J.C."/>
            <person name="Locascio P."/>
            <person name="Lou Y."/>
            <person name="Lucas S."/>
            <person name="Martin F."/>
            <person name="Montanini B."/>
            <person name="Napoli C."/>
            <person name="Nelson D.R."/>
            <person name="Nelson C."/>
            <person name="Nieminen K."/>
            <person name="Nilsson O."/>
            <person name="Pereda V."/>
            <person name="Peter G."/>
            <person name="Philippe R."/>
            <person name="Pilate G."/>
            <person name="Poliakov A."/>
            <person name="Razumovskaya J."/>
            <person name="Richardson P."/>
            <person name="Rinaldi C."/>
            <person name="Ritland K."/>
            <person name="Rouze P."/>
            <person name="Ryaboy D."/>
            <person name="Schmutz J."/>
            <person name="Schrader J."/>
            <person name="Segerman B."/>
            <person name="Shin H."/>
            <person name="Siddiqui A."/>
            <person name="Sterky F."/>
            <person name="Terry A."/>
            <person name="Tsai C.J."/>
            <person name="Uberbacher E."/>
            <person name="Unneberg P."/>
            <person name="Vahala J."/>
            <person name="Wall K."/>
            <person name="Wessler S."/>
            <person name="Yang G."/>
            <person name="Yin T."/>
            <person name="Douglas C."/>
            <person name="Marra M."/>
            <person name="Sandberg G."/>
            <person name="Van de Peer Y."/>
            <person name="Rokhsar D."/>
        </authorList>
    </citation>
    <scope>NUCLEOTIDE SEQUENCE [LARGE SCALE GENOMIC DNA]</scope>
    <source>
        <strain evidence="2">cv. Nisqually</strain>
    </source>
</reference>
<gene>
    <name evidence="1" type="ORF">POPTR_003G022300</name>
</gene>
<dbReference type="EMBL" id="CM009292">
    <property type="protein sequence ID" value="PNT43233.1"/>
    <property type="molecule type" value="Genomic_DNA"/>
</dbReference>
<sequence length="72" mass="8535">MVERERERERGERERGIFVFGYRLKQREEPDFIGEKGSAGSSIKATRLFKDPSVFQKKKNVLFLVFFTSLFD</sequence>
<proteinExistence type="predicted"/>
<evidence type="ECO:0000313" key="2">
    <source>
        <dbReference type="Proteomes" id="UP000006729"/>
    </source>
</evidence>
<dbReference type="Proteomes" id="UP000006729">
    <property type="component" value="Chromosome 3"/>
</dbReference>
<keyword evidence="2" id="KW-1185">Reference proteome</keyword>
<dbReference type="InParanoid" id="A0A2K2B0C7"/>
<evidence type="ECO:0000313" key="1">
    <source>
        <dbReference type="EMBL" id="PNT43233.1"/>
    </source>
</evidence>
<protein>
    <submittedName>
        <fullName evidence="1">Uncharacterized protein</fullName>
    </submittedName>
</protein>
<accession>A0A2K2B0C7</accession>
<organism evidence="1 2">
    <name type="scientific">Populus trichocarpa</name>
    <name type="common">Western balsam poplar</name>
    <name type="synonym">Populus balsamifera subsp. trichocarpa</name>
    <dbReference type="NCBI Taxonomy" id="3694"/>
    <lineage>
        <taxon>Eukaryota</taxon>
        <taxon>Viridiplantae</taxon>
        <taxon>Streptophyta</taxon>
        <taxon>Embryophyta</taxon>
        <taxon>Tracheophyta</taxon>
        <taxon>Spermatophyta</taxon>
        <taxon>Magnoliopsida</taxon>
        <taxon>eudicotyledons</taxon>
        <taxon>Gunneridae</taxon>
        <taxon>Pentapetalae</taxon>
        <taxon>rosids</taxon>
        <taxon>fabids</taxon>
        <taxon>Malpighiales</taxon>
        <taxon>Salicaceae</taxon>
        <taxon>Saliceae</taxon>
        <taxon>Populus</taxon>
    </lineage>
</organism>
<name>A0A2K2B0C7_POPTR</name>
<dbReference type="AlphaFoldDB" id="A0A2K2B0C7"/>